<accession>A0ABU6UG34</accession>
<protein>
    <submittedName>
        <fullName evidence="2">Uncharacterized protein</fullName>
    </submittedName>
</protein>
<dbReference type="Proteomes" id="UP001341840">
    <property type="component" value="Unassembled WGS sequence"/>
</dbReference>
<sequence length="130" mass="14841">MTFMLHSGDWGLRLVRSHERLSCSWILRWISLRPFWSLSLVRLPVGIRGHVSQLQRLSTWRLAPAFHPWGTPPSWEYPVSHSGSGGSQNQSAPPQQPPTVIHPQPRRTQRQRQAPACGTSSHLQPPHQHQ</sequence>
<evidence type="ECO:0000313" key="2">
    <source>
        <dbReference type="EMBL" id="MED6159305.1"/>
    </source>
</evidence>
<evidence type="ECO:0000256" key="1">
    <source>
        <dbReference type="SAM" id="MobiDB-lite"/>
    </source>
</evidence>
<keyword evidence="3" id="KW-1185">Reference proteome</keyword>
<gene>
    <name evidence="2" type="ORF">PIB30_041155</name>
</gene>
<organism evidence="2 3">
    <name type="scientific">Stylosanthes scabra</name>
    <dbReference type="NCBI Taxonomy" id="79078"/>
    <lineage>
        <taxon>Eukaryota</taxon>
        <taxon>Viridiplantae</taxon>
        <taxon>Streptophyta</taxon>
        <taxon>Embryophyta</taxon>
        <taxon>Tracheophyta</taxon>
        <taxon>Spermatophyta</taxon>
        <taxon>Magnoliopsida</taxon>
        <taxon>eudicotyledons</taxon>
        <taxon>Gunneridae</taxon>
        <taxon>Pentapetalae</taxon>
        <taxon>rosids</taxon>
        <taxon>fabids</taxon>
        <taxon>Fabales</taxon>
        <taxon>Fabaceae</taxon>
        <taxon>Papilionoideae</taxon>
        <taxon>50 kb inversion clade</taxon>
        <taxon>dalbergioids sensu lato</taxon>
        <taxon>Dalbergieae</taxon>
        <taxon>Pterocarpus clade</taxon>
        <taxon>Stylosanthes</taxon>
    </lineage>
</organism>
<dbReference type="EMBL" id="JASCZI010121055">
    <property type="protein sequence ID" value="MED6159305.1"/>
    <property type="molecule type" value="Genomic_DNA"/>
</dbReference>
<name>A0ABU6UG34_9FABA</name>
<reference evidence="2 3" key="1">
    <citation type="journal article" date="2023" name="Plants (Basel)">
        <title>Bridging the Gap: Combining Genomics and Transcriptomics Approaches to Understand Stylosanthes scabra, an Orphan Legume from the Brazilian Caatinga.</title>
        <authorList>
            <person name="Ferreira-Neto J.R.C."/>
            <person name="da Silva M.D."/>
            <person name="Binneck E."/>
            <person name="de Melo N.F."/>
            <person name="da Silva R.H."/>
            <person name="de Melo A.L.T.M."/>
            <person name="Pandolfi V."/>
            <person name="Bustamante F.O."/>
            <person name="Brasileiro-Vidal A.C."/>
            <person name="Benko-Iseppon A.M."/>
        </authorList>
    </citation>
    <scope>NUCLEOTIDE SEQUENCE [LARGE SCALE GENOMIC DNA]</scope>
    <source>
        <tissue evidence="2">Leaves</tissue>
    </source>
</reference>
<feature type="region of interest" description="Disordered" evidence="1">
    <location>
        <begin position="77"/>
        <end position="130"/>
    </location>
</feature>
<proteinExistence type="predicted"/>
<evidence type="ECO:0000313" key="3">
    <source>
        <dbReference type="Proteomes" id="UP001341840"/>
    </source>
</evidence>
<comment type="caution">
    <text evidence="2">The sequence shown here is derived from an EMBL/GenBank/DDBJ whole genome shotgun (WGS) entry which is preliminary data.</text>
</comment>